<gene>
    <name evidence="1" type="ORF">HY912_20010</name>
</gene>
<dbReference type="Proteomes" id="UP000807825">
    <property type="component" value="Unassembled WGS sequence"/>
</dbReference>
<comment type="caution">
    <text evidence="1">The sequence shown here is derived from an EMBL/GenBank/DDBJ whole genome shotgun (WGS) entry which is preliminary data.</text>
</comment>
<dbReference type="EMBL" id="JACRDE010000524">
    <property type="protein sequence ID" value="MBI5251784.1"/>
    <property type="molecule type" value="Genomic_DNA"/>
</dbReference>
<evidence type="ECO:0000313" key="1">
    <source>
        <dbReference type="EMBL" id="MBI5251784.1"/>
    </source>
</evidence>
<accession>A0A9D6V6I8</accession>
<name>A0A9D6V6I8_9BACT</name>
<sequence>MTESIPISVVKGWITDLQSALKQESQESKTQPDFWIDKGVRHGLDQIGHRVTTWLRHQDNRETLLQSGKRFLVTKDVNLSSGRYRKLEWYEGDEFIVLAWRHAKDAEEGELMMEIQKVRDLSKTYLVYTGSSSYEDLVGLAREAGMESIRDEGNLSEWAEKVWA</sequence>
<organism evidence="1 2">
    <name type="scientific">Desulfomonile tiedjei</name>
    <dbReference type="NCBI Taxonomy" id="2358"/>
    <lineage>
        <taxon>Bacteria</taxon>
        <taxon>Pseudomonadati</taxon>
        <taxon>Thermodesulfobacteriota</taxon>
        <taxon>Desulfomonilia</taxon>
        <taxon>Desulfomonilales</taxon>
        <taxon>Desulfomonilaceae</taxon>
        <taxon>Desulfomonile</taxon>
    </lineage>
</organism>
<proteinExistence type="predicted"/>
<protein>
    <submittedName>
        <fullName evidence="1">Uncharacterized protein</fullName>
    </submittedName>
</protein>
<dbReference type="AlphaFoldDB" id="A0A9D6V6I8"/>
<reference evidence="1" key="1">
    <citation type="submission" date="2020-07" db="EMBL/GenBank/DDBJ databases">
        <title>Huge and variable diversity of episymbiotic CPR bacteria and DPANN archaea in groundwater ecosystems.</title>
        <authorList>
            <person name="He C.Y."/>
            <person name="Keren R."/>
            <person name="Whittaker M."/>
            <person name="Farag I.F."/>
            <person name="Doudna J."/>
            <person name="Cate J.H.D."/>
            <person name="Banfield J.F."/>
        </authorList>
    </citation>
    <scope>NUCLEOTIDE SEQUENCE</scope>
    <source>
        <strain evidence="1">NC_groundwater_1664_Pr3_B-0.1um_52_9</strain>
    </source>
</reference>
<evidence type="ECO:0000313" key="2">
    <source>
        <dbReference type="Proteomes" id="UP000807825"/>
    </source>
</evidence>